<dbReference type="RefSeq" id="WP_007575456.1">
    <property type="nucleotide sequence ID" value="NZ_BPTS01000002.1"/>
</dbReference>
<dbReference type="Gene3D" id="1.25.40.390">
    <property type="match status" value="1"/>
</dbReference>
<keyword evidence="5" id="KW-0998">Cell outer membrane</keyword>
<organism evidence="8 9">
    <name type="scientific">Hallella multisaccharivorax DSM 17128</name>
    <dbReference type="NCBI Taxonomy" id="688246"/>
    <lineage>
        <taxon>Bacteria</taxon>
        <taxon>Pseudomonadati</taxon>
        <taxon>Bacteroidota</taxon>
        <taxon>Bacteroidia</taxon>
        <taxon>Bacteroidales</taxon>
        <taxon>Prevotellaceae</taxon>
        <taxon>Hallella</taxon>
    </lineage>
</organism>
<feature type="domain" description="RagB/SusD" evidence="6">
    <location>
        <begin position="306"/>
        <end position="493"/>
    </location>
</feature>
<evidence type="ECO:0000256" key="4">
    <source>
        <dbReference type="ARBA" id="ARBA00023136"/>
    </source>
</evidence>
<dbReference type="Pfam" id="PF07980">
    <property type="entry name" value="SusD_RagB"/>
    <property type="match status" value="1"/>
</dbReference>
<dbReference type="Pfam" id="PF14322">
    <property type="entry name" value="SusD-like_3"/>
    <property type="match status" value="1"/>
</dbReference>
<dbReference type="CDD" id="cd08977">
    <property type="entry name" value="SusD"/>
    <property type="match status" value="1"/>
</dbReference>
<dbReference type="SUPFAM" id="SSF48452">
    <property type="entry name" value="TPR-like"/>
    <property type="match status" value="1"/>
</dbReference>
<evidence type="ECO:0000256" key="1">
    <source>
        <dbReference type="ARBA" id="ARBA00004442"/>
    </source>
</evidence>
<evidence type="ECO:0000256" key="2">
    <source>
        <dbReference type="ARBA" id="ARBA00006275"/>
    </source>
</evidence>
<dbReference type="AlphaFoldDB" id="F8N9A0"/>
<evidence type="ECO:0000256" key="3">
    <source>
        <dbReference type="ARBA" id="ARBA00022729"/>
    </source>
</evidence>
<dbReference type="EMBL" id="GL945017">
    <property type="protein sequence ID" value="EGN57709.1"/>
    <property type="molecule type" value="Genomic_DNA"/>
</dbReference>
<dbReference type="STRING" id="688246.Premu_2327"/>
<gene>
    <name evidence="8" type="ORF">Premu_2327</name>
</gene>
<comment type="similarity">
    <text evidence="2">Belongs to the SusD family.</text>
</comment>
<dbReference type="InterPro" id="IPR033985">
    <property type="entry name" value="SusD-like_N"/>
</dbReference>
<proteinExistence type="inferred from homology"/>
<dbReference type="HOGENOM" id="CLU_015553_1_2_10"/>
<dbReference type="OrthoDB" id="636214at2"/>
<dbReference type="eggNOG" id="COG3637">
    <property type="taxonomic scope" value="Bacteria"/>
</dbReference>
<dbReference type="InterPro" id="IPR011990">
    <property type="entry name" value="TPR-like_helical_dom_sf"/>
</dbReference>
<comment type="subcellular location">
    <subcellularLocation>
        <location evidence="1">Cell outer membrane</location>
    </subcellularLocation>
</comment>
<dbReference type="Proteomes" id="UP000002772">
    <property type="component" value="Unassembled WGS sequence"/>
</dbReference>
<protein>
    <submittedName>
        <fullName evidence="8">RagB/SusD domain-containing protein</fullName>
    </submittedName>
</protein>
<keyword evidence="3" id="KW-0732">Signal</keyword>
<reference evidence="9" key="1">
    <citation type="journal article" date="2011" name="Stand. Genomic Sci.">
        <title>Non-contiguous finished genome sequence of the opportunistic oral pathogen Prevotella multisaccharivorax type strain (PPPA20).</title>
        <authorList>
            <person name="Pati A."/>
            <person name="Gronow S."/>
            <person name="Lu M."/>
            <person name="Lapidus A."/>
            <person name="Nolan M."/>
            <person name="Lucas S."/>
            <person name="Hammon N."/>
            <person name="Deshpande S."/>
            <person name="Cheng J.F."/>
            <person name="Tapia R."/>
            <person name="Han C."/>
            <person name="Goodwin L."/>
            <person name="Pitluck S."/>
            <person name="Liolios K."/>
            <person name="Pagani I."/>
            <person name="Mavromatis K."/>
            <person name="Mikhailova N."/>
            <person name="Huntemann M."/>
            <person name="Chen A."/>
            <person name="Palaniappan K."/>
            <person name="Land M."/>
            <person name="Hauser L."/>
            <person name="Detter J.C."/>
            <person name="Brambilla E.M."/>
            <person name="Rohde M."/>
            <person name="Goker M."/>
            <person name="Woyke T."/>
            <person name="Bristow J."/>
            <person name="Eisen J.A."/>
            <person name="Markowitz V."/>
            <person name="Hugenholtz P."/>
            <person name="Kyrpides N.C."/>
            <person name="Klenk H.P."/>
            <person name="Ivanova N."/>
        </authorList>
    </citation>
    <scope>NUCLEOTIDE SEQUENCE [LARGE SCALE GENOMIC DNA]</scope>
    <source>
        <strain evidence="9">DSM 17128</strain>
    </source>
</reference>
<accession>F8N9A0</accession>
<dbReference type="InterPro" id="IPR012944">
    <property type="entry name" value="SusD_RagB_dom"/>
</dbReference>
<evidence type="ECO:0000256" key="5">
    <source>
        <dbReference type="ARBA" id="ARBA00023237"/>
    </source>
</evidence>
<sequence length="497" mass="56571">MKYYKAKNLPIILMALIMLTGCNNFLEEKVYTEYDPSALLSDESGVSALLAGAYARSRIVQYDSRNYTYLFNEFCTDVAFESGGGLERNASPFINFTWDVSDPLLNSFWVKMYAAISSANSVLNVTSGLSGLSEEKINSIRGEAKFIRAASYYFLYNLFGTVPIIEIPQDASPDSIEQIGKNTPRATQQEMVNYMVEDLTFASQNLPVEENPIGKATKGSALAVLTKLYMHEKDWKNAAATAKQIMDLHYYSLYDNYADMFSIEGENNKEYIYRAPCIAQNGYSNNYMAHTFPPSYPVQSNWDNFGAQFRTYTTFYDTFSANDARLKCFVTHYTNQSGQEVELLRDANGKPLNNVRSFKYRPDPNAKGENMGNDIVYIRLADILLCRAEALNEMNGPNNESIQLINQIRQRAKTDEVQLSDFTSKESLRDFILAERGREFFSEGLRREDLIRHGKFISNAKKRGKKAEEYQVIYPIPLRQLEANKQLKQNPGYDNAK</sequence>
<evidence type="ECO:0000313" key="8">
    <source>
        <dbReference type="EMBL" id="EGN57709.1"/>
    </source>
</evidence>
<dbReference type="PROSITE" id="PS51257">
    <property type="entry name" value="PROKAR_LIPOPROTEIN"/>
    <property type="match status" value="1"/>
</dbReference>
<evidence type="ECO:0000259" key="6">
    <source>
        <dbReference type="Pfam" id="PF07980"/>
    </source>
</evidence>
<dbReference type="GO" id="GO:0009279">
    <property type="term" value="C:cell outer membrane"/>
    <property type="evidence" value="ECO:0007669"/>
    <property type="project" value="UniProtKB-SubCell"/>
</dbReference>
<name>F8N9A0_9BACT</name>
<feature type="domain" description="SusD-like N-terminal" evidence="7">
    <location>
        <begin position="25"/>
        <end position="230"/>
    </location>
</feature>
<evidence type="ECO:0000313" key="9">
    <source>
        <dbReference type="Proteomes" id="UP000002772"/>
    </source>
</evidence>
<keyword evidence="4" id="KW-0472">Membrane</keyword>
<keyword evidence="9" id="KW-1185">Reference proteome</keyword>
<evidence type="ECO:0000259" key="7">
    <source>
        <dbReference type="Pfam" id="PF14322"/>
    </source>
</evidence>